<evidence type="ECO:0000313" key="3">
    <source>
        <dbReference type="Proteomes" id="UP000036061"/>
    </source>
</evidence>
<dbReference type="Proteomes" id="UP000036061">
    <property type="component" value="Chromosome"/>
</dbReference>
<reference evidence="2 3" key="1">
    <citation type="journal article" date="2015" name="Genome Announc.">
        <title>Draft Genome Sequence of Brevibacillus brevis DZQ7, a Plant Growth-Promoting Rhizobacterium with Broad-Spectrum Antimicrobial Activity.</title>
        <authorList>
            <person name="Hou Q."/>
            <person name="Wang C."/>
            <person name="Hou X."/>
            <person name="Xia Z."/>
            <person name="Ye J."/>
            <person name="Liu K."/>
            <person name="Liu H."/>
            <person name="Wang J."/>
            <person name="Guo H."/>
            <person name="Yu X."/>
            <person name="Yang Y."/>
            <person name="Du B."/>
            <person name="Ding Y."/>
        </authorList>
    </citation>
    <scope>NUCLEOTIDE SEQUENCE [LARGE SCALE GENOMIC DNA]</scope>
    <source>
        <strain evidence="2 3">DZQ7</strain>
    </source>
</reference>
<dbReference type="EMBL" id="CP030117">
    <property type="protein sequence ID" value="AWX56378.1"/>
    <property type="molecule type" value="Genomic_DNA"/>
</dbReference>
<keyword evidence="1" id="KW-1133">Transmembrane helix</keyword>
<dbReference type="Pfam" id="PF03845">
    <property type="entry name" value="Spore_permease"/>
    <property type="match status" value="1"/>
</dbReference>
<sequence>METGFKPILPATLYFLSVVTLPLVVLLTIFPAQVNQLKDGQRSFFTGYIIGGIVMIVIITFCILVLGSDLTTRNQYPSYALAQKINVGNFLKQMGL</sequence>
<proteinExistence type="predicted"/>
<keyword evidence="1" id="KW-0472">Membrane</keyword>
<accession>A0A2Z4MIS1</accession>
<dbReference type="RefSeq" id="WP_113732272.1">
    <property type="nucleotide sequence ID" value="NZ_CP030117.1"/>
</dbReference>
<dbReference type="InterPro" id="IPR004761">
    <property type="entry name" value="Spore_GerAB"/>
</dbReference>
<evidence type="ECO:0000256" key="1">
    <source>
        <dbReference type="SAM" id="Phobius"/>
    </source>
</evidence>
<dbReference type="GO" id="GO:0016020">
    <property type="term" value="C:membrane"/>
    <property type="evidence" value="ECO:0007669"/>
    <property type="project" value="InterPro"/>
</dbReference>
<organism evidence="2 3">
    <name type="scientific">Brevibacillus brevis</name>
    <name type="common">Bacillus brevis</name>
    <dbReference type="NCBI Taxonomy" id="1393"/>
    <lineage>
        <taxon>Bacteria</taxon>
        <taxon>Bacillati</taxon>
        <taxon>Bacillota</taxon>
        <taxon>Bacilli</taxon>
        <taxon>Bacillales</taxon>
        <taxon>Paenibacillaceae</taxon>
        <taxon>Brevibacillus</taxon>
    </lineage>
</organism>
<gene>
    <name evidence="2" type="ORF">AB432_015620</name>
</gene>
<feature type="transmembrane region" description="Helical" evidence="1">
    <location>
        <begin position="12"/>
        <end position="32"/>
    </location>
</feature>
<dbReference type="AlphaFoldDB" id="A0A2Z4MIS1"/>
<dbReference type="GO" id="GO:0009847">
    <property type="term" value="P:spore germination"/>
    <property type="evidence" value="ECO:0007669"/>
    <property type="project" value="InterPro"/>
</dbReference>
<protein>
    <submittedName>
        <fullName evidence="2">Uncharacterized protein</fullName>
    </submittedName>
</protein>
<keyword evidence="1" id="KW-0812">Transmembrane</keyword>
<evidence type="ECO:0000313" key="2">
    <source>
        <dbReference type="EMBL" id="AWX56378.1"/>
    </source>
</evidence>
<name>A0A2Z4MIS1_BREBE</name>
<feature type="transmembrane region" description="Helical" evidence="1">
    <location>
        <begin position="44"/>
        <end position="66"/>
    </location>
</feature>